<gene>
    <name evidence="1" type="ORF">TVAG_074000</name>
</gene>
<dbReference type="Proteomes" id="UP000001542">
    <property type="component" value="Unassembled WGS sequence"/>
</dbReference>
<dbReference type="VEuPathDB" id="TrichDB:TVAGG3_0232590"/>
<keyword evidence="2" id="KW-1185">Reference proteome</keyword>
<dbReference type="EMBL" id="DS114485">
    <property type="protein sequence ID" value="EAX87233.1"/>
    <property type="molecule type" value="Genomic_DNA"/>
</dbReference>
<name>A2G6I3_TRIV3</name>
<dbReference type="SMR" id="A2G6I3"/>
<reference evidence="1" key="1">
    <citation type="submission" date="2006-10" db="EMBL/GenBank/DDBJ databases">
        <authorList>
            <person name="Amadeo P."/>
            <person name="Zhao Q."/>
            <person name="Wortman J."/>
            <person name="Fraser-Liggett C."/>
            <person name="Carlton J."/>
        </authorList>
    </citation>
    <scope>NUCLEOTIDE SEQUENCE</scope>
    <source>
        <strain evidence="1">G3</strain>
    </source>
</reference>
<dbReference type="VEuPathDB" id="TrichDB:TVAGG3_0731180"/>
<dbReference type="VEuPathDB" id="TrichDB:TVAG_074000"/>
<dbReference type="RefSeq" id="XP_001300163.1">
    <property type="nucleotide sequence ID" value="XM_001300162.1"/>
</dbReference>
<evidence type="ECO:0000313" key="1">
    <source>
        <dbReference type="EMBL" id="EAX87233.1"/>
    </source>
</evidence>
<organism evidence="1 2">
    <name type="scientific">Trichomonas vaginalis (strain ATCC PRA-98 / G3)</name>
    <dbReference type="NCBI Taxonomy" id="412133"/>
    <lineage>
        <taxon>Eukaryota</taxon>
        <taxon>Metamonada</taxon>
        <taxon>Parabasalia</taxon>
        <taxon>Trichomonadida</taxon>
        <taxon>Trichomonadidae</taxon>
        <taxon>Trichomonas</taxon>
    </lineage>
</organism>
<sequence>MSQLTDISRKLQFLSKKIEVIVNRISDPADDRKNIAGLVADADSAAKLLNDASVDHLFKYFTVCPTKPDAPVQGEQTYNFLNTSVAPELITQTETAKKYYIMKLEENHLDEKSIDERVEMLTDQISDHNDCINEVLEKINSILLPKFQLKQSVYTPVPKTRPADMTMLNDINGIYWKRESASFAPKV</sequence>
<dbReference type="KEGG" id="tva:4744882"/>
<evidence type="ECO:0000313" key="2">
    <source>
        <dbReference type="Proteomes" id="UP000001542"/>
    </source>
</evidence>
<dbReference type="AlphaFoldDB" id="A2G6I3"/>
<dbReference type="InParanoid" id="A2G6I3"/>
<accession>A2G6I3</accession>
<reference evidence="1" key="2">
    <citation type="journal article" date="2007" name="Science">
        <title>Draft genome sequence of the sexually transmitted pathogen Trichomonas vaginalis.</title>
        <authorList>
            <person name="Carlton J.M."/>
            <person name="Hirt R.P."/>
            <person name="Silva J.C."/>
            <person name="Delcher A.L."/>
            <person name="Schatz M."/>
            <person name="Zhao Q."/>
            <person name="Wortman J.R."/>
            <person name="Bidwell S.L."/>
            <person name="Alsmark U.C.M."/>
            <person name="Besteiro S."/>
            <person name="Sicheritz-Ponten T."/>
            <person name="Noel C.J."/>
            <person name="Dacks J.B."/>
            <person name="Foster P.G."/>
            <person name="Simillion C."/>
            <person name="Van de Peer Y."/>
            <person name="Miranda-Saavedra D."/>
            <person name="Barton G.J."/>
            <person name="Westrop G.D."/>
            <person name="Mueller S."/>
            <person name="Dessi D."/>
            <person name="Fiori P.L."/>
            <person name="Ren Q."/>
            <person name="Paulsen I."/>
            <person name="Zhang H."/>
            <person name="Bastida-Corcuera F.D."/>
            <person name="Simoes-Barbosa A."/>
            <person name="Brown M.T."/>
            <person name="Hayes R.D."/>
            <person name="Mukherjee M."/>
            <person name="Okumura C.Y."/>
            <person name="Schneider R."/>
            <person name="Smith A.J."/>
            <person name="Vanacova S."/>
            <person name="Villalvazo M."/>
            <person name="Haas B.J."/>
            <person name="Pertea M."/>
            <person name="Feldblyum T.V."/>
            <person name="Utterback T.R."/>
            <person name="Shu C.L."/>
            <person name="Osoegawa K."/>
            <person name="de Jong P.J."/>
            <person name="Hrdy I."/>
            <person name="Horvathova L."/>
            <person name="Zubacova Z."/>
            <person name="Dolezal P."/>
            <person name="Malik S.B."/>
            <person name="Logsdon J.M. Jr."/>
            <person name="Henze K."/>
            <person name="Gupta A."/>
            <person name="Wang C.C."/>
            <person name="Dunne R.L."/>
            <person name="Upcroft J.A."/>
            <person name="Upcroft P."/>
            <person name="White O."/>
            <person name="Salzberg S.L."/>
            <person name="Tang P."/>
            <person name="Chiu C.-H."/>
            <person name="Lee Y.-S."/>
            <person name="Embley T.M."/>
            <person name="Coombs G.H."/>
            <person name="Mottram J.C."/>
            <person name="Tachezy J."/>
            <person name="Fraser-Liggett C.M."/>
            <person name="Johnson P.J."/>
        </authorList>
    </citation>
    <scope>NUCLEOTIDE SEQUENCE [LARGE SCALE GENOMIC DNA]</scope>
    <source>
        <strain evidence="1">G3</strain>
    </source>
</reference>
<proteinExistence type="predicted"/>
<protein>
    <submittedName>
        <fullName evidence="1">Uncharacterized protein</fullName>
    </submittedName>
</protein>